<dbReference type="OMA" id="CDAFRIS"/>
<dbReference type="InterPro" id="IPR013507">
    <property type="entry name" value="DNA_mismatch_S5_2-like"/>
</dbReference>
<dbReference type="Gene3D" id="3.30.230.10">
    <property type="match status" value="1"/>
</dbReference>
<dbReference type="Pfam" id="PF16413">
    <property type="entry name" value="Mlh1_C"/>
    <property type="match status" value="1"/>
</dbReference>
<feature type="compositionally biased region" description="Low complexity" evidence="1">
    <location>
        <begin position="341"/>
        <end position="372"/>
    </location>
</feature>
<protein>
    <submittedName>
        <fullName evidence="3">DNA mismatch repair protein Mlh1</fullName>
    </submittedName>
</protein>
<proteinExistence type="predicted"/>
<dbReference type="PANTHER" id="PTHR10073">
    <property type="entry name" value="DNA MISMATCH REPAIR PROTEIN MLH, PMS, MUTL"/>
    <property type="match status" value="1"/>
</dbReference>
<reference evidence="3 4" key="1">
    <citation type="journal article" date="2013" name="Curr. Biol.">
        <title>The Genome of the Foraminiferan Reticulomyxa filosa.</title>
        <authorList>
            <person name="Glockner G."/>
            <person name="Hulsmann N."/>
            <person name="Schleicher M."/>
            <person name="Noegel A.A."/>
            <person name="Eichinger L."/>
            <person name="Gallinger C."/>
            <person name="Pawlowski J."/>
            <person name="Sierra R."/>
            <person name="Euteneuer U."/>
            <person name="Pillet L."/>
            <person name="Moustafa A."/>
            <person name="Platzer M."/>
            <person name="Groth M."/>
            <person name="Szafranski K."/>
            <person name="Schliwa M."/>
        </authorList>
    </citation>
    <scope>NUCLEOTIDE SEQUENCE [LARGE SCALE GENOMIC DNA]</scope>
</reference>
<keyword evidence="4" id="KW-1185">Reference proteome</keyword>
<dbReference type="Pfam" id="PF01119">
    <property type="entry name" value="DNA_mis_repair"/>
    <property type="match status" value="1"/>
</dbReference>
<dbReference type="GO" id="GO:0032389">
    <property type="term" value="C:MutLalpha complex"/>
    <property type="evidence" value="ECO:0007669"/>
    <property type="project" value="TreeGrafter"/>
</dbReference>
<evidence type="ECO:0000313" key="3">
    <source>
        <dbReference type="EMBL" id="ETO27776.1"/>
    </source>
</evidence>
<dbReference type="SUPFAM" id="SSF54211">
    <property type="entry name" value="Ribosomal protein S5 domain 2-like"/>
    <property type="match status" value="1"/>
</dbReference>
<evidence type="ECO:0000259" key="2">
    <source>
        <dbReference type="SMART" id="SM01340"/>
    </source>
</evidence>
<dbReference type="PANTHER" id="PTHR10073:SF12">
    <property type="entry name" value="DNA MISMATCH REPAIR PROTEIN MLH1"/>
    <property type="match status" value="1"/>
</dbReference>
<name>X6NP26_RETFI</name>
<dbReference type="EMBL" id="ASPP01007054">
    <property type="protein sequence ID" value="ETO27776.1"/>
    <property type="molecule type" value="Genomic_DNA"/>
</dbReference>
<dbReference type="OrthoDB" id="10263226at2759"/>
<dbReference type="GO" id="GO:0006298">
    <property type="term" value="P:mismatch repair"/>
    <property type="evidence" value="ECO:0007669"/>
    <property type="project" value="InterPro"/>
</dbReference>
<evidence type="ECO:0000256" key="1">
    <source>
        <dbReference type="SAM" id="MobiDB-lite"/>
    </source>
</evidence>
<dbReference type="AlphaFoldDB" id="X6NP26"/>
<feature type="domain" description="DNA mismatch repair protein S5" evidence="2">
    <location>
        <begin position="67"/>
        <end position="219"/>
    </location>
</feature>
<dbReference type="GO" id="GO:0030983">
    <property type="term" value="F:mismatched DNA binding"/>
    <property type="evidence" value="ECO:0007669"/>
    <property type="project" value="InterPro"/>
</dbReference>
<comment type="caution">
    <text evidence="3">The sequence shown here is derived from an EMBL/GenBank/DDBJ whole genome shotgun (WGS) entry which is preliminary data.</text>
</comment>
<sequence>MPLRQKLMMSKSSKEYAECLKVVSYYAIEYPHVSFVVKKKNANTSSHGLITDLHTKGGESCTTQNVIEQIFGSSFARSLLPVDAQSLVTEPQSLSNNSKNNNNRNNSNAKNKIALHGYIGNGDTSSHSNASNAKKHNIQILFINHRLVIDTEIRKCIHAQYEAVIPKFSSENAPFVFLSIEIPSHLMDVNVHPTKKEVKFLFSDILIQLLQDTLGKKLKESNHTRIYTAESLQHLLSRQERPEMNMSAKKPLNTKHESNNESVGLGWNANVNVNVNANMNMSQMASSNDKRKDNENTLTRMPAFSPIIKKEHAFEEAGDATATKIGHDNIDAGAETGFGYDDNNGNGNDNNNNNGNGNNKDNSNGGSRGNDVNGDDDIDIVNFSTNANANRSGYETKMESNSDDDMVVEPTNIKMDSTRQEVTTESFAHLFDERGDELYSFQSESKQGNHDSFSQERAQKNVVSLDLSEKINKQIKPKQPKEALVRTDNKQGNLHWYWQNRSGSSFQGPKTVTKSPWGPATKHNNMDVETNQVIAFSNMKNEMSQIFRSNTFVQVQRTSQKQINCSQKYDEMLMDVFHKSVFVGCVDGQSSFRRVMFQHSTKLYLCDAFRISRVFFFEWCVRNVGQFPYIYTLQGCRIYELLLLALDLPESECCGDIKEKAKVAQNITQLLSHPAIAEALKTHFAIEIEKNDKTPASLSSLPCFAVDYMPPLLYLPVFLLRLGTQVQWFENQQENRTHSTSSTEVELSPLLFKQVALEIARFYQIRPPQFYPNNPKEIPWIIEHLLFRNWNKTTNNGWKFHPPTFLRTDGSLLQLACTKQLYKVFERC</sequence>
<dbReference type="InterPro" id="IPR032189">
    <property type="entry name" value="Mlh1_C"/>
</dbReference>
<gene>
    <name evidence="3" type="ORF">RFI_09358</name>
</gene>
<dbReference type="InterPro" id="IPR038973">
    <property type="entry name" value="MutL/Mlh/Pms-like"/>
</dbReference>
<accession>X6NP26</accession>
<dbReference type="GO" id="GO:0005524">
    <property type="term" value="F:ATP binding"/>
    <property type="evidence" value="ECO:0007669"/>
    <property type="project" value="InterPro"/>
</dbReference>
<evidence type="ECO:0000313" key="4">
    <source>
        <dbReference type="Proteomes" id="UP000023152"/>
    </source>
</evidence>
<dbReference type="CDD" id="cd00782">
    <property type="entry name" value="MutL_Trans"/>
    <property type="match status" value="1"/>
</dbReference>
<organism evidence="3 4">
    <name type="scientific">Reticulomyxa filosa</name>
    <dbReference type="NCBI Taxonomy" id="46433"/>
    <lineage>
        <taxon>Eukaryota</taxon>
        <taxon>Sar</taxon>
        <taxon>Rhizaria</taxon>
        <taxon>Retaria</taxon>
        <taxon>Foraminifera</taxon>
        <taxon>Monothalamids</taxon>
        <taxon>Reticulomyxidae</taxon>
        <taxon>Reticulomyxa</taxon>
    </lineage>
</organism>
<feature type="region of interest" description="Disordered" evidence="1">
    <location>
        <begin position="335"/>
        <end position="380"/>
    </location>
</feature>
<dbReference type="InterPro" id="IPR014721">
    <property type="entry name" value="Ribsml_uS5_D2-typ_fold_subgr"/>
</dbReference>
<dbReference type="GO" id="GO:0140664">
    <property type="term" value="F:ATP-dependent DNA damage sensor activity"/>
    <property type="evidence" value="ECO:0007669"/>
    <property type="project" value="InterPro"/>
</dbReference>
<dbReference type="GO" id="GO:0016887">
    <property type="term" value="F:ATP hydrolysis activity"/>
    <property type="evidence" value="ECO:0007669"/>
    <property type="project" value="InterPro"/>
</dbReference>
<dbReference type="InterPro" id="IPR020568">
    <property type="entry name" value="Ribosomal_Su5_D2-typ_SF"/>
</dbReference>
<dbReference type="SMART" id="SM01340">
    <property type="entry name" value="DNA_mis_repair"/>
    <property type="match status" value="1"/>
</dbReference>
<dbReference type="Proteomes" id="UP000023152">
    <property type="component" value="Unassembled WGS sequence"/>
</dbReference>